<dbReference type="SMART" id="SM00028">
    <property type="entry name" value="TPR"/>
    <property type="match status" value="2"/>
</dbReference>
<gene>
    <name evidence="2" type="primary">LOC106473187</name>
</gene>
<protein>
    <submittedName>
        <fullName evidence="2">Uncharacterized protein LOC106473187 isoform X1</fullName>
    </submittedName>
</protein>
<dbReference type="PANTHER" id="PTHR15254:SF2">
    <property type="entry name" value="FANCONI ANEMIA GROUP G PROTEIN"/>
    <property type="match status" value="1"/>
</dbReference>
<dbReference type="Gene3D" id="1.25.40.10">
    <property type="entry name" value="Tetratricopeptide repeat domain"/>
    <property type="match status" value="1"/>
</dbReference>
<organism evidence="1 2">
    <name type="scientific">Limulus polyphemus</name>
    <name type="common">Atlantic horseshoe crab</name>
    <dbReference type="NCBI Taxonomy" id="6850"/>
    <lineage>
        <taxon>Eukaryota</taxon>
        <taxon>Metazoa</taxon>
        <taxon>Ecdysozoa</taxon>
        <taxon>Arthropoda</taxon>
        <taxon>Chelicerata</taxon>
        <taxon>Merostomata</taxon>
        <taxon>Xiphosura</taxon>
        <taxon>Limulidae</taxon>
        <taxon>Limulus</taxon>
    </lineage>
</organism>
<sequence length="648" mass="74049">MQGIIYHSNDMQVETKTVIFYVSLAMYWISMIQKDTELGKALVVILNHLKVDIKLSGKGVVQQWLGLIHPSSLTPYLVPSTTALLTVSTACHSSQRGQLEHALSALNTLQSSIWPSFVTYFKGYLHFLLQQYNEGLNSVLRFWESQNKHLDNNVKARFCNLIGCFLEEQKKPSLAWFQQSLNEDYSFFVSIWNVATYFRKLGNQKAEIKALELLVKSTVNQNLYENSYHKLEGPNGTGLWLLSSAPEVSHLQAVYALARRLLEIGMYPQISTWYSRILHYLHIDRISQITPPQEKYPASVGVVHIEACYALMHSGYFQKCMDACDYILTILTGEQVMKMSFEYVSREHKNTKFTSNSENSVETAPSTSCEAQVSCPRSLSQQIEAISRSNKIEEKSFISCGIKRNRPLSGEDVLEEELKISSCASCEVVRTNLPFGSVLFAVKAAAYHHLEETEAALEALRKAQQFMESRSISLISNFNKKDEQQKRHLSAPWKVIGKSGKMELRTENWDGLNEPSAKRPRLFLSTEHTKTKIEERENSATVEFSKESKLDIFKSQLYNNQAVLRIKNKQLKDALVLLKLALTIWQGNVDAIYNLTLLQLQLGWKQQAQQTWKKGRLHYESKYDDSKIYGYLSITKEQIIKLDTVLES</sequence>
<dbReference type="GeneID" id="106473187"/>
<dbReference type="InterPro" id="IPR011990">
    <property type="entry name" value="TPR-like_helical_dom_sf"/>
</dbReference>
<dbReference type="SUPFAM" id="SSF48452">
    <property type="entry name" value="TPR-like"/>
    <property type="match status" value="1"/>
</dbReference>
<dbReference type="Proteomes" id="UP000694941">
    <property type="component" value="Unplaced"/>
</dbReference>
<reference evidence="2" key="1">
    <citation type="submission" date="2025-08" db="UniProtKB">
        <authorList>
            <consortium name="RefSeq"/>
        </authorList>
    </citation>
    <scope>IDENTIFICATION</scope>
    <source>
        <tissue evidence="2">Muscle</tissue>
    </source>
</reference>
<accession>A0ABM1TNC2</accession>
<dbReference type="PANTHER" id="PTHR15254">
    <property type="entry name" value="FANCONI ANEMIA GROUP G PROTEIN FAMILY MEMBER"/>
    <property type="match status" value="1"/>
</dbReference>
<dbReference type="RefSeq" id="XP_022257378.1">
    <property type="nucleotide sequence ID" value="XM_022401670.1"/>
</dbReference>
<dbReference type="InterPro" id="IPR019734">
    <property type="entry name" value="TPR_rpt"/>
</dbReference>
<evidence type="ECO:0000313" key="1">
    <source>
        <dbReference type="Proteomes" id="UP000694941"/>
    </source>
</evidence>
<evidence type="ECO:0000313" key="2">
    <source>
        <dbReference type="RefSeq" id="XP_022257378.1"/>
    </source>
</evidence>
<keyword evidence="1" id="KW-1185">Reference proteome</keyword>
<proteinExistence type="predicted"/>
<name>A0ABM1TNC2_LIMPO</name>
<dbReference type="InterPro" id="IPR039684">
    <property type="entry name" value="FANCG"/>
</dbReference>